<dbReference type="GO" id="GO:0003995">
    <property type="term" value="F:acyl-CoA dehydrogenase activity"/>
    <property type="evidence" value="ECO:0007669"/>
    <property type="project" value="TreeGrafter"/>
</dbReference>
<dbReference type="Pfam" id="PF00441">
    <property type="entry name" value="Acyl-CoA_dh_1"/>
    <property type="match status" value="1"/>
</dbReference>
<keyword evidence="9" id="KW-1185">Reference proteome</keyword>
<dbReference type="OrthoDB" id="8677713at2"/>
<comment type="caution">
    <text evidence="8">The sequence shown here is derived from an EMBL/GenBank/DDBJ whole genome shotgun (WGS) entry which is preliminary data.</text>
</comment>
<sequence>MFFALTDDQQAFATTVREFLADRFDLDAVRGVVEDPDGDGHPLTLWKGLAEQGALAVLVPEEHDGLGLGLLDAQVVARELGAGVAPGPWTATVLAAEAVRLAGSDEQQARRLPALAAGETVGTVALRGEAGSWDGRGITVDAAGASDAVRLSGTASPVDYANVAGLMVVAATDPSGAPGLYLVEAGAQGLAVRDQRTYDGTARVAAVELTDTPAEALAGGGLAGADAVSAVLARGAVLTAADLVGLAREALTRTVDYDRDRKQFGVPVGSFQAIKHTMADLHVGVTMAEHAVLFAAHAVDSADAGDPATDIAVSVAKAKAADAAWAATGAMIQFFGGIGFTWEHEAHFFYKRARRRAPLFGTADEHRERLAALTIE</sequence>
<dbReference type="RefSeq" id="WP_116709193.1">
    <property type="nucleotide sequence ID" value="NZ_QEKW01000008.1"/>
</dbReference>
<dbReference type="SUPFAM" id="SSF47203">
    <property type="entry name" value="Acyl-CoA dehydrogenase C-terminal domain-like"/>
    <property type="match status" value="1"/>
</dbReference>
<dbReference type="Pfam" id="PF02771">
    <property type="entry name" value="Acyl-CoA_dh_N"/>
    <property type="match status" value="1"/>
</dbReference>
<dbReference type="AlphaFoldDB" id="A0A2U1F8J2"/>
<dbReference type="SUPFAM" id="SSF56645">
    <property type="entry name" value="Acyl-CoA dehydrogenase NM domain-like"/>
    <property type="match status" value="1"/>
</dbReference>
<evidence type="ECO:0000256" key="1">
    <source>
        <dbReference type="ARBA" id="ARBA00001974"/>
    </source>
</evidence>
<dbReference type="InterPro" id="IPR013786">
    <property type="entry name" value="AcylCoA_DH/ox_N"/>
</dbReference>
<keyword evidence="5" id="KW-0560">Oxidoreductase</keyword>
<dbReference type="CDD" id="cd00567">
    <property type="entry name" value="ACAD"/>
    <property type="match status" value="1"/>
</dbReference>
<evidence type="ECO:0000256" key="2">
    <source>
        <dbReference type="ARBA" id="ARBA00009347"/>
    </source>
</evidence>
<dbReference type="Gene3D" id="1.10.540.10">
    <property type="entry name" value="Acyl-CoA dehydrogenase/oxidase, N-terminal domain"/>
    <property type="match status" value="1"/>
</dbReference>
<reference evidence="8 9" key="1">
    <citation type="submission" date="2018-04" db="EMBL/GenBank/DDBJ databases">
        <title>Genomic Encyclopedia of Type Strains, Phase IV (KMG-IV): sequencing the most valuable type-strain genomes for metagenomic binning, comparative biology and taxonomic classification.</title>
        <authorList>
            <person name="Goeker M."/>
        </authorList>
    </citation>
    <scope>NUCLEOTIDE SEQUENCE [LARGE SCALE GENOMIC DNA]</scope>
    <source>
        <strain evidence="8 9">DSM 45771</strain>
    </source>
</reference>
<dbReference type="Gene3D" id="1.20.140.10">
    <property type="entry name" value="Butyryl-CoA Dehydrogenase, subunit A, domain 3"/>
    <property type="match status" value="1"/>
</dbReference>
<dbReference type="InterPro" id="IPR036250">
    <property type="entry name" value="AcylCo_DH-like_C"/>
</dbReference>
<evidence type="ECO:0000256" key="5">
    <source>
        <dbReference type="ARBA" id="ARBA00023002"/>
    </source>
</evidence>
<feature type="domain" description="Acyl-CoA dehydrogenase/oxidase N-terminal" evidence="7">
    <location>
        <begin position="6"/>
        <end position="119"/>
    </location>
</feature>
<accession>A0A2U1F8J2</accession>
<dbReference type="EMBL" id="QEKW01000008">
    <property type="protein sequence ID" value="PVZ08476.1"/>
    <property type="molecule type" value="Genomic_DNA"/>
</dbReference>
<dbReference type="Proteomes" id="UP000245639">
    <property type="component" value="Unassembled WGS sequence"/>
</dbReference>
<comment type="cofactor">
    <cofactor evidence="1">
        <name>FAD</name>
        <dbReference type="ChEBI" id="CHEBI:57692"/>
    </cofactor>
</comment>
<name>A0A2U1F8J2_9PSEU</name>
<dbReference type="PANTHER" id="PTHR43884">
    <property type="entry name" value="ACYL-COA DEHYDROGENASE"/>
    <property type="match status" value="1"/>
</dbReference>
<dbReference type="InterPro" id="IPR046373">
    <property type="entry name" value="Acyl-CoA_Oxase/DH_mid-dom_sf"/>
</dbReference>
<dbReference type="PANTHER" id="PTHR43884:SF20">
    <property type="entry name" value="ACYL-COA DEHYDROGENASE FADE28"/>
    <property type="match status" value="1"/>
</dbReference>
<proteinExistence type="inferred from homology"/>
<comment type="similarity">
    <text evidence="2">Belongs to the acyl-CoA dehydrogenase family.</text>
</comment>
<protein>
    <submittedName>
        <fullName evidence="8">Acyl-CoA dehydrogenase</fullName>
    </submittedName>
</protein>
<feature type="domain" description="Acyl-CoA dehydrogenase/oxidase C-terminal" evidence="6">
    <location>
        <begin position="224"/>
        <end position="371"/>
    </location>
</feature>
<evidence type="ECO:0000256" key="4">
    <source>
        <dbReference type="ARBA" id="ARBA00022827"/>
    </source>
</evidence>
<evidence type="ECO:0000313" key="9">
    <source>
        <dbReference type="Proteomes" id="UP000245639"/>
    </source>
</evidence>
<dbReference type="Gene3D" id="2.40.110.10">
    <property type="entry name" value="Butyryl-CoA Dehydrogenase, subunit A, domain 2"/>
    <property type="match status" value="1"/>
</dbReference>
<organism evidence="8 9">
    <name type="scientific">Actinomycetospora cinnamomea</name>
    <dbReference type="NCBI Taxonomy" id="663609"/>
    <lineage>
        <taxon>Bacteria</taxon>
        <taxon>Bacillati</taxon>
        <taxon>Actinomycetota</taxon>
        <taxon>Actinomycetes</taxon>
        <taxon>Pseudonocardiales</taxon>
        <taxon>Pseudonocardiaceae</taxon>
        <taxon>Actinomycetospora</taxon>
    </lineage>
</organism>
<dbReference type="InterPro" id="IPR009075">
    <property type="entry name" value="AcylCo_DH/oxidase_C"/>
</dbReference>
<evidence type="ECO:0000256" key="3">
    <source>
        <dbReference type="ARBA" id="ARBA00022630"/>
    </source>
</evidence>
<evidence type="ECO:0000259" key="6">
    <source>
        <dbReference type="Pfam" id="PF00441"/>
    </source>
</evidence>
<evidence type="ECO:0000259" key="7">
    <source>
        <dbReference type="Pfam" id="PF02771"/>
    </source>
</evidence>
<dbReference type="InterPro" id="IPR009100">
    <property type="entry name" value="AcylCoA_DH/oxidase_NM_dom_sf"/>
</dbReference>
<keyword evidence="4" id="KW-0274">FAD</keyword>
<dbReference type="GO" id="GO:0050660">
    <property type="term" value="F:flavin adenine dinucleotide binding"/>
    <property type="evidence" value="ECO:0007669"/>
    <property type="project" value="InterPro"/>
</dbReference>
<dbReference type="InterPro" id="IPR037069">
    <property type="entry name" value="AcylCoA_DH/ox_N_sf"/>
</dbReference>
<keyword evidence="3" id="KW-0285">Flavoprotein</keyword>
<evidence type="ECO:0000313" key="8">
    <source>
        <dbReference type="EMBL" id="PVZ08476.1"/>
    </source>
</evidence>
<gene>
    <name evidence="8" type="ORF">C8D89_10871</name>
</gene>